<evidence type="ECO:0000313" key="2">
    <source>
        <dbReference type="EMBL" id="MBI5169342.1"/>
    </source>
</evidence>
<name>A0A933SC18_UNCEI</name>
<evidence type="ECO:0000313" key="3">
    <source>
        <dbReference type="Proteomes" id="UP000696931"/>
    </source>
</evidence>
<sequence length="206" mass="20654">MSGRLRFALVLAVLTAIAACVPPALAGNAVRTLVVRGLVARADGKPAAGARVSAKGPKGGVNVSATTDERGRFSLQMPMGSPTGIRAAAFAVEVRAEAGGKKLLFASGSPALGITVDFVPGTNRLRVRSNSPAATAAVITAFVQDGAPTAWVDADFGGAVRATGRMALGAEDEITIAGVAPAPGNAAAEPERVKPLPVRTPAPINI</sequence>
<protein>
    <submittedName>
        <fullName evidence="2">Carboxypeptidase regulatory-like domain-containing protein</fullName>
    </submittedName>
</protein>
<comment type="caution">
    <text evidence="2">The sequence shown here is derived from an EMBL/GenBank/DDBJ whole genome shotgun (WGS) entry which is preliminary data.</text>
</comment>
<keyword evidence="2" id="KW-0645">Protease</keyword>
<reference evidence="2" key="1">
    <citation type="submission" date="2020-07" db="EMBL/GenBank/DDBJ databases">
        <title>Huge and variable diversity of episymbiotic CPR bacteria and DPANN archaea in groundwater ecosystems.</title>
        <authorList>
            <person name="He C.Y."/>
            <person name="Keren R."/>
            <person name="Whittaker M."/>
            <person name="Farag I.F."/>
            <person name="Doudna J."/>
            <person name="Cate J.H.D."/>
            <person name="Banfield J.F."/>
        </authorList>
    </citation>
    <scope>NUCLEOTIDE SEQUENCE</scope>
    <source>
        <strain evidence="2">NC_groundwater_1813_Pr3_B-0.1um_71_17</strain>
    </source>
</reference>
<dbReference type="Proteomes" id="UP000696931">
    <property type="component" value="Unassembled WGS sequence"/>
</dbReference>
<accession>A0A933SC18</accession>
<keyword evidence="2" id="KW-0378">Hydrolase</keyword>
<evidence type="ECO:0000256" key="1">
    <source>
        <dbReference type="SAM" id="SignalP"/>
    </source>
</evidence>
<dbReference type="SUPFAM" id="SSF49464">
    <property type="entry name" value="Carboxypeptidase regulatory domain-like"/>
    <property type="match status" value="1"/>
</dbReference>
<dbReference type="InterPro" id="IPR008969">
    <property type="entry name" value="CarboxyPept-like_regulatory"/>
</dbReference>
<dbReference type="AlphaFoldDB" id="A0A933SC18"/>
<dbReference type="Pfam" id="PF13620">
    <property type="entry name" value="CarboxypepD_reg"/>
    <property type="match status" value="1"/>
</dbReference>
<organism evidence="2 3">
    <name type="scientific">Eiseniibacteriota bacterium</name>
    <dbReference type="NCBI Taxonomy" id="2212470"/>
    <lineage>
        <taxon>Bacteria</taxon>
        <taxon>Candidatus Eiseniibacteriota</taxon>
    </lineage>
</organism>
<keyword evidence="2" id="KW-0121">Carboxypeptidase</keyword>
<dbReference type="GO" id="GO:0004180">
    <property type="term" value="F:carboxypeptidase activity"/>
    <property type="evidence" value="ECO:0007669"/>
    <property type="project" value="UniProtKB-KW"/>
</dbReference>
<feature type="signal peptide" evidence="1">
    <location>
        <begin position="1"/>
        <end position="26"/>
    </location>
</feature>
<dbReference type="PROSITE" id="PS51257">
    <property type="entry name" value="PROKAR_LIPOPROTEIN"/>
    <property type="match status" value="1"/>
</dbReference>
<gene>
    <name evidence="2" type="ORF">HZA61_07640</name>
</gene>
<keyword evidence="1" id="KW-0732">Signal</keyword>
<feature type="chain" id="PRO_5037473045" evidence="1">
    <location>
        <begin position="27"/>
        <end position="206"/>
    </location>
</feature>
<dbReference type="Gene3D" id="2.60.40.1120">
    <property type="entry name" value="Carboxypeptidase-like, regulatory domain"/>
    <property type="match status" value="1"/>
</dbReference>
<proteinExistence type="predicted"/>
<dbReference type="EMBL" id="JACRIW010000049">
    <property type="protein sequence ID" value="MBI5169342.1"/>
    <property type="molecule type" value="Genomic_DNA"/>
</dbReference>